<keyword evidence="3" id="KW-0646">Protease inhibitor</keyword>
<keyword evidence="3" id="KW-0722">Serine protease inhibitor</keyword>
<sequence>MDRLTLSSCNTAFAFSLYRELVLKNPDKNIVFSPFSISTALAFLALGAKSNTLEEILQGLKFNLTEIP</sequence>
<dbReference type="GO" id="GO:0004867">
    <property type="term" value="F:serine-type endopeptidase inhibitor activity"/>
    <property type="evidence" value="ECO:0007669"/>
    <property type="project" value="UniProtKB-KW"/>
</dbReference>
<gene>
    <name evidence="3" type="ORF">APTSU1_001299400</name>
</gene>
<comment type="similarity">
    <text evidence="1">Belongs to the serpin family.</text>
</comment>
<dbReference type="Gene3D" id="3.30.497.10">
    <property type="entry name" value="Antithrombin, subunit I, domain 2"/>
    <property type="match status" value="1"/>
</dbReference>
<dbReference type="SUPFAM" id="SSF56574">
    <property type="entry name" value="Serpins"/>
    <property type="match status" value="1"/>
</dbReference>
<dbReference type="PANTHER" id="PTHR11461">
    <property type="entry name" value="SERINE PROTEASE INHIBITOR, SERPIN"/>
    <property type="match status" value="1"/>
</dbReference>
<dbReference type="InterPro" id="IPR042178">
    <property type="entry name" value="Serpin_sf_1"/>
</dbReference>
<comment type="caution">
    <text evidence="3">The sequence shown here is derived from an EMBL/GenBank/DDBJ whole genome shotgun (WGS) entry which is preliminary data.</text>
</comment>
<protein>
    <submittedName>
        <fullName evidence="3">Serine protease inhibitor A3F</fullName>
    </submittedName>
</protein>
<dbReference type="InterPro" id="IPR000215">
    <property type="entry name" value="Serpin_fam"/>
</dbReference>
<evidence type="ECO:0000313" key="3">
    <source>
        <dbReference type="EMBL" id="GAB1297758.1"/>
    </source>
</evidence>
<keyword evidence="4" id="KW-1185">Reference proteome</keyword>
<accession>A0ABQ0FES3</accession>
<proteinExistence type="inferred from homology"/>
<organism evidence="3 4">
    <name type="scientific">Apodemus speciosus</name>
    <name type="common">Large Japanese field mouse</name>
    <dbReference type="NCBI Taxonomy" id="105296"/>
    <lineage>
        <taxon>Eukaryota</taxon>
        <taxon>Metazoa</taxon>
        <taxon>Chordata</taxon>
        <taxon>Craniata</taxon>
        <taxon>Vertebrata</taxon>
        <taxon>Euteleostomi</taxon>
        <taxon>Mammalia</taxon>
        <taxon>Eutheria</taxon>
        <taxon>Euarchontoglires</taxon>
        <taxon>Glires</taxon>
        <taxon>Rodentia</taxon>
        <taxon>Myomorpha</taxon>
        <taxon>Muroidea</taxon>
        <taxon>Muridae</taxon>
        <taxon>Murinae</taxon>
        <taxon>Apodemus</taxon>
    </lineage>
</organism>
<dbReference type="InterPro" id="IPR036186">
    <property type="entry name" value="Serpin_sf"/>
</dbReference>
<dbReference type="PANTHER" id="PTHR11461:SF145">
    <property type="entry name" value="ALPHA-1-ANTICHYMOTRYPSIN"/>
    <property type="match status" value="1"/>
</dbReference>
<dbReference type="EMBL" id="BAAFST010000012">
    <property type="protein sequence ID" value="GAB1297758.1"/>
    <property type="molecule type" value="Genomic_DNA"/>
</dbReference>
<name>A0ABQ0FES3_APOSI</name>
<dbReference type="Proteomes" id="UP001623349">
    <property type="component" value="Unassembled WGS sequence"/>
</dbReference>
<evidence type="ECO:0000259" key="2">
    <source>
        <dbReference type="Pfam" id="PF00079"/>
    </source>
</evidence>
<evidence type="ECO:0000313" key="4">
    <source>
        <dbReference type="Proteomes" id="UP001623349"/>
    </source>
</evidence>
<dbReference type="Pfam" id="PF00079">
    <property type="entry name" value="Serpin"/>
    <property type="match status" value="1"/>
</dbReference>
<dbReference type="InterPro" id="IPR023796">
    <property type="entry name" value="Serpin_dom"/>
</dbReference>
<evidence type="ECO:0000256" key="1">
    <source>
        <dbReference type="ARBA" id="ARBA00009500"/>
    </source>
</evidence>
<feature type="domain" description="Serpin" evidence="2">
    <location>
        <begin position="10"/>
        <end position="64"/>
    </location>
</feature>
<reference evidence="3 4" key="1">
    <citation type="submission" date="2024-08" db="EMBL/GenBank/DDBJ databases">
        <title>The draft genome of Apodemus speciosus.</title>
        <authorList>
            <person name="Nabeshima K."/>
            <person name="Suzuki S."/>
            <person name="Onuma M."/>
        </authorList>
    </citation>
    <scope>NUCLEOTIDE SEQUENCE [LARGE SCALE GENOMIC DNA]</scope>
    <source>
        <strain evidence="3">IB14-021</strain>
    </source>
</reference>